<organism evidence="1 2">
    <name type="scientific">Funneliformis geosporum</name>
    <dbReference type="NCBI Taxonomy" id="1117311"/>
    <lineage>
        <taxon>Eukaryota</taxon>
        <taxon>Fungi</taxon>
        <taxon>Fungi incertae sedis</taxon>
        <taxon>Mucoromycota</taxon>
        <taxon>Glomeromycotina</taxon>
        <taxon>Glomeromycetes</taxon>
        <taxon>Glomerales</taxon>
        <taxon>Glomeraceae</taxon>
        <taxon>Funneliformis</taxon>
    </lineage>
</organism>
<name>A0A9W4SSV0_9GLOM</name>
<dbReference type="AlphaFoldDB" id="A0A9W4SSV0"/>
<protein>
    <submittedName>
        <fullName evidence="1">18956_t:CDS:1</fullName>
    </submittedName>
</protein>
<proteinExistence type="predicted"/>
<dbReference type="EMBL" id="CAMKVN010002256">
    <property type="protein sequence ID" value="CAI2180290.1"/>
    <property type="molecule type" value="Genomic_DNA"/>
</dbReference>
<accession>A0A9W4SSV0</accession>
<reference evidence="1" key="1">
    <citation type="submission" date="2022-08" db="EMBL/GenBank/DDBJ databases">
        <authorList>
            <person name="Kallberg Y."/>
            <person name="Tangrot J."/>
            <person name="Rosling A."/>
        </authorList>
    </citation>
    <scope>NUCLEOTIDE SEQUENCE</scope>
    <source>
        <strain evidence="1">Wild A</strain>
    </source>
</reference>
<evidence type="ECO:0000313" key="2">
    <source>
        <dbReference type="Proteomes" id="UP001153678"/>
    </source>
</evidence>
<comment type="caution">
    <text evidence="1">The sequence shown here is derived from an EMBL/GenBank/DDBJ whole genome shotgun (WGS) entry which is preliminary data.</text>
</comment>
<evidence type="ECO:0000313" key="1">
    <source>
        <dbReference type="EMBL" id="CAI2180290.1"/>
    </source>
</evidence>
<sequence length="171" mass="19495">MLNPNFTFGLAEKKRLELIKLKKLGPKFHETHPKAIYTSRALSSLISSPISINSSIYSLNNKIGYTSKEYEFDIHTHSSKDMIIVQSSNTQHLDIVYSGKPLNAHISSKYVSKEYEFDVFPSPPTINKRNIEESATNTQVNQKQVKTANDIANAVTFKEHLPVEYKFINYI</sequence>
<dbReference type="Proteomes" id="UP001153678">
    <property type="component" value="Unassembled WGS sequence"/>
</dbReference>
<gene>
    <name evidence="1" type="ORF">FWILDA_LOCUS9509</name>
</gene>
<keyword evidence="2" id="KW-1185">Reference proteome</keyword>